<gene>
    <name evidence="3" type="ORF">UFOPK3774_00096</name>
    <name evidence="4" type="ORF">UFOPK4049_00487</name>
</gene>
<organism evidence="4">
    <name type="scientific">freshwater metagenome</name>
    <dbReference type="NCBI Taxonomy" id="449393"/>
    <lineage>
        <taxon>unclassified sequences</taxon>
        <taxon>metagenomes</taxon>
        <taxon>ecological metagenomes</taxon>
    </lineage>
</organism>
<keyword evidence="1" id="KW-0812">Transmembrane</keyword>
<dbReference type="EMBL" id="CAFBPB010000046">
    <property type="protein sequence ID" value="CAB5001870.1"/>
    <property type="molecule type" value="Genomic_DNA"/>
</dbReference>
<dbReference type="GO" id="GO:0016020">
    <property type="term" value="C:membrane"/>
    <property type="evidence" value="ECO:0007669"/>
    <property type="project" value="InterPro"/>
</dbReference>
<reference evidence="4" key="1">
    <citation type="submission" date="2020-05" db="EMBL/GenBank/DDBJ databases">
        <authorList>
            <person name="Chiriac C."/>
            <person name="Salcher M."/>
            <person name="Ghai R."/>
            <person name="Kavagutti S V."/>
        </authorList>
    </citation>
    <scope>NUCLEOTIDE SEQUENCE</scope>
</reference>
<dbReference type="InterPro" id="IPR000045">
    <property type="entry name" value="Prepilin_IV_endopep_pep"/>
</dbReference>
<evidence type="ECO:0000259" key="2">
    <source>
        <dbReference type="Pfam" id="PF01478"/>
    </source>
</evidence>
<dbReference type="AlphaFoldDB" id="A0A6J7P8K9"/>
<name>A0A6J7P8K9_9ZZZZ</name>
<dbReference type="EMBL" id="CAFBNG010000009">
    <property type="protein sequence ID" value="CAB4931584.1"/>
    <property type="molecule type" value="Genomic_DNA"/>
</dbReference>
<proteinExistence type="predicted"/>
<dbReference type="Gene3D" id="1.20.120.1220">
    <property type="match status" value="1"/>
</dbReference>
<feature type="transmembrane region" description="Helical" evidence="1">
    <location>
        <begin position="51"/>
        <end position="69"/>
    </location>
</feature>
<evidence type="ECO:0000256" key="1">
    <source>
        <dbReference type="SAM" id="Phobius"/>
    </source>
</evidence>
<protein>
    <submittedName>
        <fullName evidence="4">Unannotated protein</fullName>
    </submittedName>
</protein>
<accession>A0A6J7P8K9</accession>
<feature type="transmembrane region" description="Helical" evidence="1">
    <location>
        <begin position="89"/>
        <end position="108"/>
    </location>
</feature>
<feature type="domain" description="Prepilin type IV endopeptidase peptidase" evidence="2">
    <location>
        <begin position="9"/>
        <end position="104"/>
    </location>
</feature>
<dbReference type="GO" id="GO:0004190">
    <property type="term" value="F:aspartic-type endopeptidase activity"/>
    <property type="evidence" value="ECO:0007669"/>
    <property type="project" value="InterPro"/>
</dbReference>
<keyword evidence="1" id="KW-0472">Membrane</keyword>
<evidence type="ECO:0000313" key="4">
    <source>
        <dbReference type="EMBL" id="CAB5001870.1"/>
    </source>
</evidence>
<keyword evidence="1" id="KW-1133">Transmembrane helix</keyword>
<feature type="transmembrane region" description="Helical" evidence="1">
    <location>
        <begin position="120"/>
        <end position="139"/>
    </location>
</feature>
<evidence type="ECO:0000313" key="3">
    <source>
        <dbReference type="EMBL" id="CAB4931584.1"/>
    </source>
</evidence>
<sequence length="144" mass="15412">MRILPYLVAAFFGARSSLVDLRHYRLPNKYSVGVFLAACMANGISQAGKNCILTLTSYLLILILVRGNLGLGDVKFAGACSGFLSSDLSVIASFLLVTWIFGAVQLVVIRSCSGMWPKKIALGPAIYLSTIALLGARWAPSLSQ</sequence>
<dbReference type="Pfam" id="PF01478">
    <property type="entry name" value="Peptidase_A24"/>
    <property type="match status" value="1"/>
</dbReference>